<dbReference type="Pfam" id="PF01037">
    <property type="entry name" value="AsnC_trans_reg"/>
    <property type="match status" value="1"/>
</dbReference>
<evidence type="ECO:0000313" key="5">
    <source>
        <dbReference type="EMBL" id="AKJ70237.1"/>
    </source>
</evidence>
<dbReference type="GO" id="GO:0043200">
    <property type="term" value="P:response to amino acid"/>
    <property type="evidence" value="ECO:0007669"/>
    <property type="project" value="TreeGrafter"/>
</dbReference>
<proteinExistence type="predicted"/>
<keyword evidence="2" id="KW-0238">DNA-binding</keyword>
<dbReference type="RefSeq" id="WP_047216170.1">
    <property type="nucleotide sequence ID" value="NZ_CP011568.3"/>
</dbReference>
<dbReference type="InterPro" id="IPR000485">
    <property type="entry name" value="AsnC-type_HTH_dom"/>
</dbReference>
<dbReference type="AlphaFoldDB" id="A0A0G3EXV2"/>
<dbReference type="GO" id="GO:0043565">
    <property type="term" value="F:sequence-specific DNA binding"/>
    <property type="evidence" value="ECO:0007669"/>
    <property type="project" value="InterPro"/>
</dbReference>
<dbReference type="PROSITE" id="PS00519">
    <property type="entry name" value="HTH_ASNC_1"/>
    <property type="match status" value="1"/>
</dbReference>
<dbReference type="SMART" id="SM00344">
    <property type="entry name" value="HTH_ASNC"/>
    <property type="match status" value="1"/>
</dbReference>
<dbReference type="PANTHER" id="PTHR30154">
    <property type="entry name" value="LEUCINE-RESPONSIVE REGULATORY PROTEIN"/>
    <property type="match status" value="1"/>
</dbReference>
<dbReference type="Proteomes" id="UP000036700">
    <property type="component" value="Chromosome"/>
</dbReference>
<dbReference type="EMBL" id="CP011568">
    <property type="protein sequence ID" value="AKJ70237.1"/>
    <property type="molecule type" value="Genomic_DNA"/>
</dbReference>
<dbReference type="PANTHER" id="PTHR30154:SF46">
    <property type="entry name" value="TRANSCRIPTIONAL REGULATORY PROTEIN"/>
    <property type="match status" value="1"/>
</dbReference>
<keyword evidence="1" id="KW-0805">Transcription regulation</keyword>
<organism evidence="5 6">
    <name type="scientific">Pandoraea thiooxydans</name>
    <dbReference type="NCBI Taxonomy" id="445709"/>
    <lineage>
        <taxon>Bacteria</taxon>
        <taxon>Pseudomonadati</taxon>
        <taxon>Pseudomonadota</taxon>
        <taxon>Betaproteobacteria</taxon>
        <taxon>Burkholderiales</taxon>
        <taxon>Burkholderiaceae</taxon>
        <taxon>Pandoraea</taxon>
    </lineage>
</organism>
<dbReference type="InterPro" id="IPR019888">
    <property type="entry name" value="Tscrpt_reg_AsnC-like"/>
</dbReference>
<dbReference type="InterPro" id="IPR011991">
    <property type="entry name" value="ArsR-like_HTH"/>
</dbReference>
<dbReference type="PROSITE" id="PS50956">
    <property type="entry name" value="HTH_ASNC_2"/>
    <property type="match status" value="1"/>
</dbReference>
<keyword evidence="3" id="KW-0804">Transcription</keyword>
<dbReference type="OrthoDB" id="8526125at2"/>
<dbReference type="PRINTS" id="PR00033">
    <property type="entry name" value="HTHASNC"/>
</dbReference>
<dbReference type="SUPFAM" id="SSF54909">
    <property type="entry name" value="Dimeric alpha+beta barrel"/>
    <property type="match status" value="1"/>
</dbReference>
<dbReference type="PATRIC" id="fig|445709.3.peg.4305"/>
<dbReference type="Gene3D" id="3.30.70.920">
    <property type="match status" value="1"/>
</dbReference>
<dbReference type="InterPro" id="IPR019885">
    <property type="entry name" value="Tscrpt_reg_HTH_AsnC-type_CS"/>
</dbReference>
<evidence type="ECO:0000259" key="4">
    <source>
        <dbReference type="PROSITE" id="PS50956"/>
    </source>
</evidence>
<sequence length="164" mass="18515">MQSISLDTLDCKILSLLQANGRISNLELAEHIALSPSACLRRLRLLEEQGVIARYQACLSHEKLGFELEAFVHVSLRHDLESWHEKFARTIQEWPEVVGAFVVTGESHYVLRVLTPSLKHYSDFVLQRLYKAPGVMDIRSNIVLQKLKDEIGVPAELLSAVARA</sequence>
<evidence type="ECO:0000313" key="6">
    <source>
        <dbReference type="Proteomes" id="UP000036700"/>
    </source>
</evidence>
<dbReference type="InterPro" id="IPR011008">
    <property type="entry name" value="Dimeric_a/b-barrel"/>
</dbReference>
<evidence type="ECO:0000256" key="1">
    <source>
        <dbReference type="ARBA" id="ARBA00023015"/>
    </source>
</evidence>
<dbReference type="InterPro" id="IPR036388">
    <property type="entry name" value="WH-like_DNA-bd_sf"/>
</dbReference>
<dbReference type="InterPro" id="IPR019887">
    <property type="entry name" value="Tscrpt_reg_AsnC/Lrp_C"/>
</dbReference>
<feature type="domain" description="HTH asnC-type" evidence="4">
    <location>
        <begin position="6"/>
        <end position="67"/>
    </location>
</feature>
<dbReference type="STRING" id="445709.ABW99_20530"/>
<reference evidence="6" key="1">
    <citation type="submission" date="2015-06" db="EMBL/GenBank/DDBJ databases">
        <authorList>
            <person name="Lim Y.L."/>
            <person name="Ee R."/>
            <person name="Yong D."/>
            <person name="How K.Y."/>
            <person name="Yin W.F."/>
            <person name="Chan K.G."/>
        </authorList>
    </citation>
    <scope>NUCLEOTIDE SEQUENCE [LARGE SCALE GENOMIC DNA]</scope>
    <source>
        <strain evidence="6">DSM 25325</strain>
    </source>
</reference>
<evidence type="ECO:0000256" key="2">
    <source>
        <dbReference type="ARBA" id="ARBA00023125"/>
    </source>
</evidence>
<dbReference type="GO" id="GO:0006355">
    <property type="term" value="P:regulation of DNA-templated transcription"/>
    <property type="evidence" value="ECO:0007669"/>
    <property type="project" value="UniProtKB-ARBA"/>
</dbReference>
<protein>
    <submittedName>
        <fullName evidence="5">AsnC family transcriptional regulator</fullName>
    </submittedName>
</protein>
<dbReference type="InterPro" id="IPR036390">
    <property type="entry name" value="WH_DNA-bd_sf"/>
</dbReference>
<dbReference type="KEGG" id="ptx:ABW99_20530"/>
<evidence type="ECO:0000256" key="3">
    <source>
        <dbReference type="ARBA" id="ARBA00023163"/>
    </source>
</evidence>
<keyword evidence="6" id="KW-1185">Reference proteome</keyword>
<dbReference type="GO" id="GO:0005829">
    <property type="term" value="C:cytosol"/>
    <property type="evidence" value="ECO:0007669"/>
    <property type="project" value="TreeGrafter"/>
</dbReference>
<gene>
    <name evidence="5" type="ORF">ABW99_20530</name>
</gene>
<dbReference type="Gene3D" id="1.10.10.10">
    <property type="entry name" value="Winged helix-like DNA-binding domain superfamily/Winged helix DNA-binding domain"/>
    <property type="match status" value="1"/>
</dbReference>
<dbReference type="SUPFAM" id="SSF46785">
    <property type="entry name" value="Winged helix' DNA-binding domain"/>
    <property type="match status" value="1"/>
</dbReference>
<name>A0A0G3EXV2_9BURK</name>
<accession>A0A0G3EXV2</accession>
<dbReference type="CDD" id="cd00090">
    <property type="entry name" value="HTH_ARSR"/>
    <property type="match status" value="1"/>
</dbReference>
<dbReference type="Pfam" id="PF13412">
    <property type="entry name" value="HTH_24"/>
    <property type="match status" value="1"/>
</dbReference>